<evidence type="ECO:0000256" key="2">
    <source>
        <dbReference type="PROSITE-ProRule" id="PRU00335"/>
    </source>
</evidence>
<evidence type="ECO:0000259" key="3">
    <source>
        <dbReference type="PROSITE" id="PS50977"/>
    </source>
</evidence>
<dbReference type="PANTHER" id="PTHR30055">
    <property type="entry name" value="HTH-TYPE TRANSCRIPTIONAL REGULATOR RUTR"/>
    <property type="match status" value="1"/>
</dbReference>
<accession>A0ABQ6GG51</accession>
<dbReference type="InterPro" id="IPR054422">
    <property type="entry name" value="TetR-like_HI_0893_C"/>
</dbReference>
<feature type="DNA-binding region" description="H-T-H motif" evidence="2">
    <location>
        <begin position="40"/>
        <end position="59"/>
    </location>
</feature>
<feature type="domain" description="HTH tetR-type" evidence="3">
    <location>
        <begin position="17"/>
        <end position="77"/>
    </location>
</feature>
<dbReference type="Proteomes" id="UP001157114">
    <property type="component" value="Unassembled WGS sequence"/>
</dbReference>
<organism evidence="4 5">
    <name type="scientific">Paenibacillus glycanilyticus</name>
    <dbReference type="NCBI Taxonomy" id="126569"/>
    <lineage>
        <taxon>Bacteria</taxon>
        <taxon>Bacillati</taxon>
        <taxon>Bacillota</taxon>
        <taxon>Bacilli</taxon>
        <taxon>Bacillales</taxon>
        <taxon>Paenibacillaceae</taxon>
        <taxon>Paenibacillus</taxon>
    </lineage>
</organism>
<dbReference type="InterPro" id="IPR009057">
    <property type="entry name" value="Homeodomain-like_sf"/>
</dbReference>
<dbReference type="Gene3D" id="1.10.357.10">
    <property type="entry name" value="Tetracycline Repressor, domain 2"/>
    <property type="match status" value="1"/>
</dbReference>
<evidence type="ECO:0000313" key="4">
    <source>
        <dbReference type="EMBL" id="GLX69931.1"/>
    </source>
</evidence>
<dbReference type="Pfam" id="PF00440">
    <property type="entry name" value="TetR_N"/>
    <property type="match status" value="1"/>
</dbReference>
<dbReference type="SUPFAM" id="SSF46689">
    <property type="entry name" value="Homeodomain-like"/>
    <property type="match status" value="1"/>
</dbReference>
<keyword evidence="1 2" id="KW-0238">DNA-binding</keyword>
<dbReference type="SUPFAM" id="SSF48498">
    <property type="entry name" value="Tetracyclin repressor-like, C-terminal domain"/>
    <property type="match status" value="1"/>
</dbReference>
<sequence>MNLNELEEVVNVFESYNKVQKAVLETTLSIIIRKELQATSMALIAKESKVSTGSIYHYFSSKEEIINELYTAIVTYNGQFVQEGLNREGTIRERFTRGWERVIEISRQYPEGFQFIEQYSFSPYIYEDVKQKAYNGGWCAPMNKLYAEAMEQKLFRAMDPKLLVQMHYGSMVYMVKSYLQGNSDLTDAGIREAIEVCWQGASRG</sequence>
<dbReference type="InterPro" id="IPR001647">
    <property type="entry name" value="HTH_TetR"/>
</dbReference>
<dbReference type="InterPro" id="IPR036271">
    <property type="entry name" value="Tet_transcr_reg_TetR-rel_C_sf"/>
</dbReference>
<dbReference type="InterPro" id="IPR050109">
    <property type="entry name" value="HTH-type_TetR-like_transc_reg"/>
</dbReference>
<dbReference type="PROSITE" id="PS50977">
    <property type="entry name" value="HTH_TETR_2"/>
    <property type="match status" value="1"/>
</dbReference>
<dbReference type="Pfam" id="PF22604">
    <property type="entry name" value="TetR_HI_0893_C"/>
    <property type="match status" value="1"/>
</dbReference>
<comment type="caution">
    <text evidence="4">The sequence shown here is derived from an EMBL/GenBank/DDBJ whole genome shotgun (WGS) entry which is preliminary data.</text>
</comment>
<evidence type="ECO:0000313" key="5">
    <source>
        <dbReference type="Proteomes" id="UP001157114"/>
    </source>
</evidence>
<proteinExistence type="predicted"/>
<reference evidence="4 5" key="1">
    <citation type="submission" date="2023-03" db="EMBL/GenBank/DDBJ databases">
        <title>Draft genome sequence of the bacteria which degrade cell wall of Tricholomamatutake.</title>
        <authorList>
            <person name="Konishi Y."/>
            <person name="Fukuta Y."/>
            <person name="Shirasaka N."/>
        </authorList>
    </citation>
    <scope>NUCLEOTIDE SEQUENCE [LARGE SCALE GENOMIC DNA]</scope>
    <source>
        <strain evidence="5">mu1</strain>
    </source>
</reference>
<name>A0ABQ6GG51_9BACL</name>
<dbReference type="EMBL" id="BSSQ01000016">
    <property type="protein sequence ID" value="GLX69931.1"/>
    <property type="molecule type" value="Genomic_DNA"/>
</dbReference>
<dbReference type="PANTHER" id="PTHR30055:SF207">
    <property type="entry name" value="HTH-TYPE TRANSCRIPTIONAL REPRESSOR FATR"/>
    <property type="match status" value="1"/>
</dbReference>
<protein>
    <recommendedName>
        <fullName evidence="3">HTH tetR-type domain-containing protein</fullName>
    </recommendedName>
</protein>
<gene>
    <name evidence="4" type="ORF">MU1_42770</name>
</gene>
<evidence type="ECO:0000256" key="1">
    <source>
        <dbReference type="ARBA" id="ARBA00023125"/>
    </source>
</evidence>
<keyword evidence="5" id="KW-1185">Reference proteome</keyword>